<feature type="domain" description="Halobacterial output" evidence="1">
    <location>
        <begin position="5"/>
        <end position="80"/>
    </location>
</feature>
<dbReference type="InterPro" id="IPR040624">
    <property type="entry name" value="HalOD1"/>
</dbReference>
<reference evidence="2" key="1">
    <citation type="submission" date="2022-04" db="EMBL/GenBank/DDBJ databases">
        <title>Diverse halophilic archaea isolated from saline environments.</title>
        <authorList>
            <person name="Cui H.-L."/>
        </authorList>
    </citation>
    <scope>NUCLEOTIDE SEQUENCE</scope>
    <source>
        <strain evidence="2">XZYJT40</strain>
    </source>
</reference>
<dbReference type="Pfam" id="PF18545">
    <property type="entry name" value="HalOD1"/>
    <property type="match status" value="1"/>
</dbReference>
<accession>A0A8U0IJ61</accession>
<protein>
    <recommendedName>
        <fullName evidence="1">Halobacterial output domain-containing protein</fullName>
    </recommendedName>
</protein>
<evidence type="ECO:0000313" key="3">
    <source>
        <dbReference type="Proteomes" id="UP000830434"/>
    </source>
</evidence>
<organism evidence="2 3">
    <name type="scientific">Halorussus gelatinilyticus</name>
    <dbReference type="NCBI Taxonomy" id="2937524"/>
    <lineage>
        <taxon>Archaea</taxon>
        <taxon>Methanobacteriati</taxon>
        <taxon>Methanobacteriota</taxon>
        <taxon>Stenosarchaea group</taxon>
        <taxon>Halobacteria</taxon>
        <taxon>Halobacteriales</taxon>
        <taxon>Haladaptataceae</taxon>
        <taxon>Halorussus</taxon>
    </lineage>
</organism>
<name>A0A8U0IJ61_9EURY</name>
<evidence type="ECO:0000313" key="2">
    <source>
        <dbReference type="EMBL" id="UPW00828.1"/>
    </source>
</evidence>
<sequence>MCDESRPASEKIIVEITDRNGTDPTELRPPLYEVIDVAALDDLFASGRDQGLRDCDGRLEFTYGSWRVRVESDGSVVVEPGEES</sequence>
<keyword evidence="3" id="KW-1185">Reference proteome</keyword>
<dbReference type="EMBL" id="CP096658">
    <property type="protein sequence ID" value="UPW00828.1"/>
    <property type="molecule type" value="Genomic_DNA"/>
</dbReference>
<dbReference type="KEGG" id="haxz:M0R88_01685"/>
<proteinExistence type="predicted"/>
<dbReference type="GeneID" id="72188526"/>
<dbReference type="AlphaFoldDB" id="A0A8U0IJ61"/>
<dbReference type="RefSeq" id="WP_248655236.1">
    <property type="nucleotide sequence ID" value="NZ_CP096658.1"/>
</dbReference>
<evidence type="ECO:0000259" key="1">
    <source>
        <dbReference type="Pfam" id="PF18545"/>
    </source>
</evidence>
<gene>
    <name evidence="2" type="ORF">M0R88_01685</name>
</gene>
<dbReference type="Proteomes" id="UP000830434">
    <property type="component" value="Chromosome"/>
</dbReference>